<evidence type="ECO:0000256" key="1">
    <source>
        <dbReference type="SAM" id="MobiDB-lite"/>
    </source>
</evidence>
<feature type="region of interest" description="Disordered" evidence="1">
    <location>
        <begin position="21"/>
        <end position="71"/>
    </location>
</feature>
<gene>
    <name evidence="2" type="ORF">AOQ84DRAFT_353272</name>
</gene>
<keyword evidence="3" id="KW-1185">Reference proteome</keyword>
<reference evidence="2 3" key="1">
    <citation type="journal article" date="2016" name="Nat. Commun.">
        <title>Ectomycorrhizal ecology is imprinted in the genome of the dominant symbiotic fungus Cenococcum geophilum.</title>
        <authorList>
            <consortium name="DOE Joint Genome Institute"/>
            <person name="Peter M."/>
            <person name="Kohler A."/>
            <person name="Ohm R.A."/>
            <person name="Kuo A."/>
            <person name="Krutzmann J."/>
            <person name="Morin E."/>
            <person name="Arend M."/>
            <person name="Barry K.W."/>
            <person name="Binder M."/>
            <person name="Choi C."/>
            <person name="Clum A."/>
            <person name="Copeland A."/>
            <person name="Grisel N."/>
            <person name="Haridas S."/>
            <person name="Kipfer T."/>
            <person name="LaButti K."/>
            <person name="Lindquist E."/>
            <person name="Lipzen A."/>
            <person name="Maire R."/>
            <person name="Meier B."/>
            <person name="Mihaltcheva S."/>
            <person name="Molinier V."/>
            <person name="Murat C."/>
            <person name="Poggeler S."/>
            <person name="Quandt C.A."/>
            <person name="Sperisen C."/>
            <person name="Tritt A."/>
            <person name="Tisserant E."/>
            <person name="Crous P.W."/>
            <person name="Henrissat B."/>
            <person name="Nehls U."/>
            <person name="Egli S."/>
            <person name="Spatafora J.W."/>
            <person name="Grigoriev I.V."/>
            <person name="Martin F.M."/>
        </authorList>
    </citation>
    <scope>NUCLEOTIDE SEQUENCE [LARGE SCALE GENOMIC DNA]</scope>
    <source>
        <strain evidence="2 3">CBS 207.34</strain>
    </source>
</reference>
<organism evidence="2 3">
    <name type="scientific">Glonium stellatum</name>
    <dbReference type="NCBI Taxonomy" id="574774"/>
    <lineage>
        <taxon>Eukaryota</taxon>
        <taxon>Fungi</taxon>
        <taxon>Dikarya</taxon>
        <taxon>Ascomycota</taxon>
        <taxon>Pezizomycotina</taxon>
        <taxon>Dothideomycetes</taxon>
        <taxon>Pleosporomycetidae</taxon>
        <taxon>Gloniales</taxon>
        <taxon>Gloniaceae</taxon>
        <taxon>Glonium</taxon>
    </lineage>
</organism>
<evidence type="ECO:0000313" key="2">
    <source>
        <dbReference type="EMBL" id="OCL10977.1"/>
    </source>
</evidence>
<dbReference type="AlphaFoldDB" id="A0A8E2F5K5"/>
<dbReference type="EMBL" id="KV749132">
    <property type="protein sequence ID" value="OCL10977.1"/>
    <property type="molecule type" value="Genomic_DNA"/>
</dbReference>
<name>A0A8E2F5K5_9PEZI</name>
<accession>A0A8E2F5K5</accession>
<proteinExistence type="predicted"/>
<evidence type="ECO:0000313" key="3">
    <source>
        <dbReference type="Proteomes" id="UP000250140"/>
    </source>
</evidence>
<dbReference type="Proteomes" id="UP000250140">
    <property type="component" value="Unassembled WGS sequence"/>
</dbReference>
<sequence length="71" mass="7985">MCDVIDSHYHEPSLKALSYLSLPNQTTPSPPTSKKLYSNPTLIRKDSQPQTRTKPIPEKPPLSSRDPVAER</sequence>
<protein>
    <submittedName>
        <fullName evidence="2">Uncharacterized protein</fullName>
    </submittedName>
</protein>